<protein>
    <recommendedName>
        <fullName evidence="4">Transmembrane protein</fullName>
    </recommendedName>
</protein>
<gene>
    <name evidence="2" type="ORF">VP1G_08683</name>
</gene>
<name>A0A194VCB0_CYTMA</name>
<feature type="transmembrane region" description="Helical" evidence="1">
    <location>
        <begin position="16"/>
        <end position="37"/>
    </location>
</feature>
<organism evidence="2 3">
    <name type="scientific">Cytospora mali</name>
    <name type="common">Apple Valsa canker fungus</name>
    <name type="synonym">Valsa mali</name>
    <dbReference type="NCBI Taxonomy" id="578113"/>
    <lineage>
        <taxon>Eukaryota</taxon>
        <taxon>Fungi</taxon>
        <taxon>Dikarya</taxon>
        <taxon>Ascomycota</taxon>
        <taxon>Pezizomycotina</taxon>
        <taxon>Sordariomycetes</taxon>
        <taxon>Sordariomycetidae</taxon>
        <taxon>Diaporthales</taxon>
        <taxon>Cytosporaceae</taxon>
        <taxon>Cytospora</taxon>
    </lineage>
</organism>
<evidence type="ECO:0000313" key="2">
    <source>
        <dbReference type="EMBL" id="KUI61534.1"/>
    </source>
</evidence>
<accession>A0A194VCB0</accession>
<dbReference type="EMBL" id="KN714779">
    <property type="protein sequence ID" value="KUI61534.1"/>
    <property type="molecule type" value="Genomic_DNA"/>
</dbReference>
<proteinExistence type="predicted"/>
<evidence type="ECO:0008006" key="4">
    <source>
        <dbReference type="Google" id="ProtNLM"/>
    </source>
</evidence>
<dbReference type="AlphaFoldDB" id="A0A194VCB0"/>
<dbReference type="Proteomes" id="UP000078576">
    <property type="component" value="Unassembled WGS sequence"/>
</dbReference>
<reference evidence="3" key="1">
    <citation type="submission" date="2014-12" db="EMBL/GenBank/DDBJ databases">
        <title>Genome Sequence of Valsa Canker Pathogens Uncovers a Specific Adaption of Colonization on Woody Bark.</title>
        <authorList>
            <person name="Yin Z."/>
            <person name="Liu H."/>
            <person name="Gao X."/>
            <person name="Li Z."/>
            <person name="Song N."/>
            <person name="Ke X."/>
            <person name="Dai Q."/>
            <person name="Wu Y."/>
            <person name="Sun Y."/>
            <person name="Xu J.-R."/>
            <person name="Kang Z.K."/>
            <person name="Wang L."/>
            <person name="Huang L."/>
        </authorList>
    </citation>
    <scope>NUCLEOTIDE SEQUENCE [LARGE SCALE GENOMIC DNA]</scope>
    <source>
        <strain evidence="3">SXYL134</strain>
    </source>
</reference>
<evidence type="ECO:0000256" key="1">
    <source>
        <dbReference type="SAM" id="Phobius"/>
    </source>
</evidence>
<keyword evidence="1" id="KW-0812">Transmembrane</keyword>
<dbReference type="OrthoDB" id="5188169at2759"/>
<evidence type="ECO:0000313" key="3">
    <source>
        <dbReference type="Proteomes" id="UP000078576"/>
    </source>
</evidence>
<keyword evidence="1" id="KW-0472">Membrane</keyword>
<keyword evidence="1" id="KW-1133">Transmembrane helix</keyword>
<keyword evidence="3" id="KW-1185">Reference proteome</keyword>
<sequence>MAAAAAHIKPLPGTKYGPAIAVVVSLSAVGVFVHWQLQIESRTMDRMFAQYQSAQSEASRQRVFKDMGKGDPRRSLFNVLSWGKFQEH</sequence>